<reference evidence="3" key="1">
    <citation type="submission" date="2023-03" db="EMBL/GenBank/DDBJ databases">
        <title>Massive genome expansion in bonnet fungi (Mycena s.s.) driven by repeated elements and novel gene families across ecological guilds.</title>
        <authorList>
            <consortium name="Lawrence Berkeley National Laboratory"/>
            <person name="Harder C.B."/>
            <person name="Miyauchi S."/>
            <person name="Viragh M."/>
            <person name="Kuo A."/>
            <person name="Thoen E."/>
            <person name="Andreopoulos B."/>
            <person name="Lu D."/>
            <person name="Skrede I."/>
            <person name="Drula E."/>
            <person name="Henrissat B."/>
            <person name="Morin E."/>
            <person name="Kohler A."/>
            <person name="Barry K."/>
            <person name="LaButti K."/>
            <person name="Morin E."/>
            <person name="Salamov A."/>
            <person name="Lipzen A."/>
            <person name="Mereny Z."/>
            <person name="Hegedus B."/>
            <person name="Baldrian P."/>
            <person name="Stursova M."/>
            <person name="Weitz H."/>
            <person name="Taylor A."/>
            <person name="Grigoriev I.V."/>
            <person name="Nagy L.G."/>
            <person name="Martin F."/>
            <person name="Kauserud H."/>
        </authorList>
    </citation>
    <scope>NUCLEOTIDE SEQUENCE</scope>
    <source>
        <strain evidence="3">CBHHK173m</strain>
    </source>
</reference>
<gene>
    <name evidence="3" type="ORF">B0H15DRAFT_946062</name>
</gene>
<dbReference type="EMBL" id="JARJCN010000011">
    <property type="protein sequence ID" value="KAJ7096588.1"/>
    <property type="molecule type" value="Genomic_DNA"/>
</dbReference>
<feature type="chain" id="PRO_5042201303" evidence="2">
    <location>
        <begin position="28"/>
        <end position="206"/>
    </location>
</feature>
<feature type="compositionally biased region" description="Polar residues" evidence="1">
    <location>
        <begin position="128"/>
        <end position="148"/>
    </location>
</feature>
<evidence type="ECO:0000313" key="4">
    <source>
        <dbReference type="Proteomes" id="UP001222325"/>
    </source>
</evidence>
<evidence type="ECO:0000313" key="3">
    <source>
        <dbReference type="EMBL" id="KAJ7096588.1"/>
    </source>
</evidence>
<dbReference type="Proteomes" id="UP001222325">
    <property type="component" value="Unassembled WGS sequence"/>
</dbReference>
<dbReference type="AlphaFoldDB" id="A0AAD6UAS6"/>
<comment type="caution">
    <text evidence="3">The sequence shown here is derived from an EMBL/GenBank/DDBJ whole genome shotgun (WGS) entry which is preliminary data.</text>
</comment>
<feature type="region of interest" description="Disordered" evidence="1">
    <location>
        <begin position="77"/>
        <end position="206"/>
    </location>
</feature>
<keyword evidence="2" id="KW-0732">Signal</keyword>
<evidence type="ECO:0000256" key="1">
    <source>
        <dbReference type="SAM" id="MobiDB-lite"/>
    </source>
</evidence>
<protein>
    <submittedName>
        <fullName evidence="3">Uncharacterized protein</fullName>
    </submittedName>
</protein>
<feature type="signal peptide" evidence="2">
    <location>
        <begin position="1"/>
        <end position="27"/>
    </location>
</feature>
<proteinExistence type="predicted"/>
<organism evidence="3 4">
    <name type="scientific">Mycena belliarum</name>
    <dbReference type="NCBI Taxonomy" id="1033014"/>
    <lineage>
        <taxon>Eukaryota</taxon>
        <taxon>Fungi</taxon>
        <taxon>Dikarya</taxon>
        <taxon>Basidiomycota</taxon>
        <taxon>Agaricomycotina</taxon>
        <taxon>Agaricomycetes</taxon>
        <taxon>Agaricomycetidae</taxon>
        <taxon>Agaricales</taxon>
        <taxon>Marasmiineae</taxon>
        <taxon>Mycenaceae</taxon>
        <taxon>Mycena</taxon>
    </lineage>
</organism>
<feature type="compositionally biased region" description="Acidic residues" evidence="1">
    <location>
        <begin position="152"/>
        <end position="161"/>
    </location>
</feature>
<sequence>MSPQVLCFTRSWVSLLPLTITMSSATAAQELASNHDSTAHNSPRGVAIVINTQGPGPFTFNINLSGASHEEITLTVNSLGNERRRGARPQPTTHSTGRTGREFLVSRRRSLSSDSRIIGVPETPQPSPTSNAQARESQAVQAPSSPQGSLEDCSDTEDDDTWVYHDQEAPAIFSPRCQLVTPSRKRKLDNMVPDPDSPLPQHFRRS</sequence>
<keyword evidence="4" id="KW-1185">Reference proteome</keyword>
<accession>A0AAD6UAS6</accession>
<evidence type="ECO:0000256" key="2">
    <source>
        <dbReference type="SAM" id="SignalP"/>
    </source>
</evidence>
<name>A0AAD6UAS6_9AGAR</name>